<organism evidence="2 3">
    <name type="scientific">Magallana gigas</name>
    <name type="common">Pacific oyster</name>
    <name type="synonym">Crassostrea gigas</name>
    <dbReference type="NCBI Taxonomy" id="29159"/>
    <lineage>
        <taxon>Eukaryota</taxon>
        <taxon>Metazoa</taxon>
        <taxon>Spiralia</taxon>
        <taxon>Lophotrochozoa</taxon>
        <taxon>Mollusca</taxon>
        <taxon>Bivalvia</taxon>
        <taxon>Autobranchia</taxon>
        <taxon>Pteriomorphia</taxon>
        <taxon>Ostreida</taxon>
        <taxon>Ostreoidea</taxon>
        <taxon>Ostreidae</taxon>
        <taxon>Magallana</taxon>
    </lineage>
</organism>
<dbReference type="Proteomes" id="UP000005408">
    <property type="component" value="Unassembled WGS sequence"/>
</dbReference>
<evidence type="ECO:0000259" key="1">
    <source>
        <dbReference type="Pfam" id="PF00619"/>
    </source>
</evidence>
<reference evidence="2" key="1">
    <citation type="submission" date="2022-08" db="UniProtKB">
        <authorList>
            <consortium name="EnsemblMetazoa"/>
        </authorList>
    </citation>
    <scope>IDENTIFICATION</scope>
    <source>
        <strain evidence="2">05x7-T-G4-1.051#20</strain>
    </source>
</reference>
<dbReference type="SUPFAM" id="SSF47986">
    <property type="entry name" value="DEATH domain"/>
    <property type="match status" value="1"/>
</dbReference>
<dbReference type="GO" id="GO:0042981">
    <property type="term" value="P:regulation of apoptotic process"/>
    <property type="evidence" value="ECO:0007669"/>
    <property type="project" value="InterPro"/>
</dbReference>
<dbReference type="Pfam" id="PF00619">
    <property type="entry name" value="CARD"/>
    <property type="match status" value="1"/>
</dbReference>
<dbReference type="EnsemblMetazoa" id="G27065.1">
    <property type="protein sequence ID" value="G27065.1:cds"/>
    <property type="gene ID" value="G27065"/>
</dbReference>
<accession>A0A8W8L993</accession>
<keyword evidence="3" id="KW-1185">Reference proteome</keyword>
<evidence type="ECO:0000313" key="3">
    <source>
        <dbReference type="Proteomes" id="UP000005408"/>
    </source>
</evidence>
<evidence type="ECO:0000313" key="2">
    <source>
        <dbReference type="EnsemblMetazoa" id="G27065.1:cds"/>
    </source>
</evidence>
<protein>
    <recommendedName>
        <fullName evidence="1">CARD domain-containing protein</fullName>
    </recommendedName>
</protein>
<dbReference type="Gene3D" id="1.10.533.10">
    <property type="entry name" value="Death Domain, Fas"/>
    <property type="match status" value="1"/>
</dbReference>
<dbReference type="InterPro" id="IPR011029">
    <property type="entry name" value="DEATH-like_dom_sf"/>
</dbReference>
<feature type="domain" description="CARD" evidence="1">
    <location>
        <begin position="134"/>
        <end position="198"/>
    </location>
</feature>
<dbReference type="CDD" id="cd01671">
    <property type="entry name" value="CARD"/>
    <property type="match status" value="1"/>
</dbReference>
<dbReference type="InterPro" id="IPR001315">
    <property type="entry name" value="CARD"/>
</dbReference>
<dbReference type="AlphaFoldDB" id="A0A8W8L993"/>
<proteinExistence type="predicted"/>
<sequence>MPPTGVSVRAIDNKKRIISDSPKMALQEVQRGYLFMLEHIHEEAQLFGYLCRVCEAPFCDDEKKDMRDGKGYFKKKELLKRLISKGENACKEFLEKFKGFQNLFSQFQNAVQSVTNADGIQQNAFLTHDKLVDYEELLLEEMEPTAIADILYCHAVLSSDEHDAIDKMSNRRDKAKKLITKIGQQPDKIPVLCHALEQSKCSRAVEYIRNKTSNGPSYSSGINPEKCVRFNFRKNLKNFRDCISKKSLLDNLIKKCKVASTGDLEPKESYLIKTGLRNGKGGCVCILELTEQRDLSLLKKLVERLDKRRKDGKEASN</sequence>
<name>A0A8W8L993_MAGGI</name>